<dbReference type="GO" id="GO:0019104">
    <property type="term" value="F:DNA N-glycosylase activity"/>
    <property type="evidence" value="ECO:0007669"/>
    <property type="project" value="TreeGrafter"/>
</dbReference>
<feature type="domain" description="HhH-GPD" evidence="11">
    <location>
        <begin position="45"/>
        <end position="191"/>
    </location>
</feature>
<evidence type="ECO:0000256" key="1">
    <source>
        <dbReference type="ARBA" id="ARBA00001966"/>
    </source>
</evidence>
<dbReference type="SMART" id="SM00525">
    <property type="entry name" value="FES"/>
    <property type="match status" value="1"/>
</dbReference>
<dbReference type="GO" id="GO:0051539">
    <property type="term" value="F:4 iron, 4 sulfur cluster binding"/>
    <property type="evidence" value="ECO:0007669"/>
    <property type="project" value="UniProtKB-KW"/>
</dbReference>
<dbReference type="Gene3D" id="1.10.1670.10">
    <property type="entry name" value="Helix-hairpin-Helix base-excision DNA repair enzymes (C-terminal)"/>
    <property type="match status" value="1"/>
</dbReference>
<dbReference type="FunFam" id="1.10.340.30:FF:000001">
    <property type="entry name" value="Endonuclease III"/>
    <property type="match status" value="1"/>
</dbReference>
<dbReference type="Gene3D" id="1.10.340.30">
    <property type="entry name" value="Hypothetical protein, domain 2"/>
    <property type="match status" value="1"/>
</dbReference>
<keyword evidence="12" id="KW-0456">Lyase</keyword>
<dbReference type="InterPro" id="IPR005759">
    <property type="entry name" value="Nth"/>
</dbReference>
<sequence length="217" mass="24383">MIKKVKKATKKEILAIHQLFIERYDDAVTELSYTNAYELVVAVALSAQCTDKRVNILTPPLFEKYPGTKELANAELNDVKSFINSCSFFNNKAKNIIAMAQRVEEVYHGEVPLDTKELQTLAGVGQKTANVVMIEYTGANLMAVDTHVFRVAHRLGLSDDKTAIATEATLVKKFKNDLHALHQGMVLFGRYICKAKNPDCEKCFLTEFCKTKETFKV</sequence>
<dbReference type="EC" id="4.2.99.18" evidence="12"/>
<evidence type="ECO:0000256" key="2">
    <source>
        <dbReference type="ARBA" id="ARBA00008343"/>
    </source>
</evidence>
<dbReference type="AlphaFoldDB" id="A0A1W1CU30"/>
<keyword evidence="8" id="KW-0411">Iron-sulfur</keyword>
<comment type="similarity">
    <text evidence="2">Belongs to the Nth/MutY family.</text>
</comment>
<name>A0A1W1CU30_9ZZZZ</name>
<keyword evidence="6" id="KW-0378">Hydrolase</keyword>
<keyword evidence="7" id="KW-0408">Iron</keyword>
<accession>A0A1W1CU30</accession>
<gene>
    <name evidence="12" type="ORF">MNB_SM-4-807</name>
</gene>
<evidence type="ECO:0000256" key="9">
    <source>
        <dbReference type="ARBA" id="ARBA00023204"/>
    </source>
</evidence>
<dbReference type="Pfam" id="PF00730">
    <property type="entry name" value="HhH-GPD"/>
    <property type="match status" value="1"/>
</dbReference>
<evidence type="ECO:0000259" key="11">
    <source>
        <dbReference type="SMART" id="SM00478"/>
    </source>
</evidence>
<dbReference type="GO" id="GO:0046872">
    <property type="term" value="F:metal ion binding"/>
    <property type="evidence" value="ECO:0007669"/>
    <property type="project" value="UniProtKB-KW"/>
</dbReference>
<keyword evidence="4" id="KW-0479">Metal-binding</keyword>
<reference evidence="12" key="1">
    <citation type="submission" date="2016-10" db="EMBL/GenBank/DDBJ databases">
        <authorList>
            <person name="de Groot N.N."/>
        </authorList>
    </citation>
    <scope>NUCLEOTIDE SEQUENCE</scope>
</reference>
<evidence type="ECO:0000256" key="4">
    <source>
        <dbReference type="ARBA" id="ARBA00022723"/>
    </source>
</evidence>
<dbReference type="InterPro" id="IPR003265">
    <property type="entry name" value="HhH-GPD_domain"/>
</dbReference>
<dbReference type="GO" id="GO:0006285">
    <property type="term" value="P:base-excision repair, AP site formation"/>
    <property type="evidence" value="ECO:0007669"/>
    <property type="project" value="TreeGrafter"/>
</dbReference>
<comment type="cofactor">
    <cofactor evidence="1">
        <name>[4Fe-4S] cluster</name>
        <dbReference type="ChEBI" id="CHEBI:49883"/>
    </cofactor>
</comment>
<dbReference type="PANTHER" id="PTHR10359">
    <property type="entry name" value="A/G-SPECIFIC ADENINE GLYCOSYLASE/ENDONUCLEASE III"/>
    <property type="match status" value="1"/>
</dbReference>
<evidence type="ECO:0000256" key="7">
    <source>
        <dbReference type="ARBA" id="ARBA00023004"/>
    </source>
</evidence>
<dbReference type="SUPFAM" id="SSF48150">
    <property type="entry name" value="DNA-glycosylase"/>
    <property type="match status" value="1"/>
</dbReference>
<keyword evidence="12" id="KW-0540">Nuclease</keyword>
<proteinExistence type="inferred from homology"/>
<dbReference type="CDD" id="cd00056">
    <property type="entry name" value="ENDO3c"/>
    <property type="match status" value="1"/>
</dbReference>
<dbReference type="EMBL" id="FPHF01000113">
    <property type="protein sequence ID" value="SFV69225.1"/>
    <property type="molecule type" value="Genomic_DNA"/>
</dbReference>
<dbReference type="GO" id="GO:0140078">
    <property type="term" value="F:class I DNA-(apurinic or apyrimidinic site) endonuclease activity"/>
    <property type="evidence" value="ECO:0007669"/>
    <property type="project" value="UniProtKB-EC"/>
</dbReference>
<keyword evidence="9" id="KW-0234">DNA repair</keyword>
<dbReference type="InterPro" id="IPR023170">
    <property type="entry name" value="HhH_base_excis_C"/>
</dbReference>
<dbReference type="Pfam" id="PF10576">
    <property type="entry name" value="EndIII_4Fe-2S"/>
    <property type="match status" value="1"/>
</dbReference>
<evidence type="ECO:0000256" key="8">
    <source>
        <dbReference type="ARBA" id="ARBA00023014"/>
    </source>
</evidence>
<evidence type="ECO:0000256" key="3">
    <source>
        <dbReference type="ARBA" id="ARBA00022485"/>
    </source>
</evidence>
<keyword evidence="10" id="KW-0326">Glycosidase</keyword>
<protein>
    <submittedName>
        <fullName evidence="12">Endonuclease III</fullName>
        <ecNumber evidence="12">4.2.99.18</ecNumber>
    </submittedName>
</protein>
<dbReference type="HAMAP" id="MF_00942">
    <property type="entry name" value="Nth"/>
    <property type="match status" value="1"/>
</dbReference>
<evidence type="ECO:0000256" key="10">
    <source>
        <dbReference type="ARBA" id="ARBA00023295"/>
    </source>
</evidence>
<dbReference type="InterPro" id="IPR011257">
    <property type="entry name" value="DNA_glycosylase"/>
</dbReference>
<keyword evidence="12" id="KW-0255">Endonuclease</keyword>
<dbReference type="PIRSF" id="PIRSF001435">
    <property type="entry name" value="Nth"/>
    <property type="match status" value="1"/>
</dbReference>
<keyword evidence="3" id="KW-0004">4Fe-4S</keyword>
<dbReference type="InterPro" id="IPR003651">
    <property type="entry name" value="Endonuclease3_FeS-loop_motif"/>
</dbReference>
<evidence type="ECO:0000256" key="5">
    <source>
        <dbReference type="ARBA" id="ARBA00022763"/>
    </source>
</evidence>
<dbReference type="NCBIfam" id="TIGR01083">
    <property type="entry name" value="nth"/>
    <property type="match status" value="1"/>
</dbReference>
<organism evidence="12">
    <name type="scientific">hydrothermal vent metagenome</name>
    <dbReference type="NCBI Taxonomy" id="652676"/>
    <lineage>
        <taxon>unclassified sequences</taxon>
        <taxon>metagenomes</taxon>
        <taxon>ecological metagenomes</taxon>
    </lineage>
</organism>
<dbReference type="SMART" id="SM00478">
    <property type="entry name" value="ENDO3c"/>
    <property type="match status" value="1"/>
</dbReference>
<keyword evidence="5" id="KW-0227">DNA damage</keyword>
<evidence type="ECO:0000313" key="12">
    <source>
        <dbReference type="EMBL" id="SFV69225.1"/>
    </source>
</evidence>
<dbReference type="PANTHER" id="PTHR10359:SF18">
    <property type="entry name" value="ENDONUCLEASE III"/>
    <property type="match status" value="1"/>
</dbReference>
<evidence type="ECO:0000256" key="6">
    <source>
        <dbReference type="ARBA" id="ARBA00022801"/>
    </source>
</evidence>